<proteinExistence type="predicted"/>
<name>A0AB33K4G9_9ACTN</name>
<evidence type="ECO:0000313" key="2">
    <source>
        <dbReference type="EMBL" id="BFP49667.1"/>
    </source>
</evidence>
<dbReference type="Gene3D" id="1.20.120.20">
    <property type="entry name" value="Apolipoprotein"/>
    <property type="match status" value="1"/>
</dbReference>
<gene>
    <name evidence="2" type="ORF">KCMC57_60350</name>
</gene>
<dbReference type="AlphaFoldDB" id="A0AB33K4G9"/>
<evidence type="ECO:0000256" key="1">
    <source>
        <dbReference type="SAM" id="MobiDB-lite"/>
    </source>
</evidence>
<feature type="region of interest" description="Disordered" evidence="1">
    <location>
        <begin position="1"/>
        <end position="38"/>
    </location>
</feature>
<dbReference type="SUPFAM" id="SSF58113">
    <property type="entry name" value="Apolipoprotein A-I"/>
    <property type="match status" value="1"/>
</dbReference>
<organism evidence="2">
    <name type="scientific">Kitasatospora sp. CMC57</name>
    <dbReference type="NCBI Taxonomy" id="3231513"/>
    <lineage>
        <taxon>Bacteria</taxon>
        <taxon>Bacillati</taxon>
        <taxon>Actinomycetota</taxon>
        <taxon>Actinomycetes</taxon>
        <taxon>Kitasatosporales</taxon>
        <taxon>Streptomycetaceae</taxon>
        <taxon>Kitasatospora</taxon>
    </lineage>
</organism>
<feature type="region of interest" description="Disordered" evidence="1">
    <location>
        <begin position="165"/>
        <end position="252"/>
    </location>
</feature>
<dbReference type="RefSeq" id="WP_407991743.1">
    <property type="nucleotide sequence ID" value="NZ_AP035881.2"/>
</dbReference>
<sequence>MSEYTSPGRPAGQENSKPVTAAAQSARERASDAAGTVADATGEVVGTVREQTSQVVEDATTQARDLVGEAREQLRDQARSQTGRLAENVRRLADELREMSEHGKPGSTATTALRQVAAGGHQVADHVERRGPDGLLDDVRDFARRKPGLFLASAAVAGFAIGRSGKGVAAESTVPSDAATPTPATDRPERLGRPDPAAPVPPRPQAGAIGSTATGPRQTGAYEGYGQSQPPHVTPVYGGAGDGRVQPPTVGR</sequence>
<dbReference type="EMBL" id="AP035881">
    <property type="protein sequence ID" value="BFP49667.1"/>
    <property type="molecule type" value="Genomic_DNA"/>
</dbReference>
<accession>A0AB33K4G9</accession>
<protein>
    <submittedName>
        <fullName evidence="2">Uncharacterized protein</fullName>
    </submittedName>
</protein>
<reference evidence="2" key="1">
    <citation type="submission" date="2024-07" db="EMBL/GenBank/DDBJ databases">
        <title>Complete genome sequences of cellulolytic bacteria, Kitasatospora sp. CMC57 and Streptomyces sp. CMC78, isolated from Japanese agricultural soil.</title>
        <authorList>
            <person name="Hashimoto T."/>
            <person name="Ito M."/>
            <person name="Iwamoto M."/>
            <person name="Fukahori D."/>
            <person name="Shoda T."/>
            <person name="Sakoda M."/>
            <person name="Morohoshi T."/>
            <person name="Mitsuboshi M."/>
            <person name="Nishizawa T."/>
        </authorList>
    </citation>
    <scope>NUCLEOTIDE SEQUENCE</scope>
    <source>
        <strain evidence="2">CMC57</strain>
    </source>
</reference>